<comment type="caution">
    <text evidence="2">The sequence shown here is derived from an EMBL/GenBank/DDBJ whole genome shotgun (WGS) entry which is preliminary data.</text>
</comment>
<dbReference type="Proteomes" id="UP000266426">
    <property type="component" value="Unassembled WGS sequence"/>
</dbReference>
<proteinExistence type="predicted"/>
<sequence>MRKILVVLYISVLSFCAQSASAYSDRIHWWYTNTTTTPGEYMVNGPGIDSTNGGLVNGNYWIGTDFRNGDIVFNRNLQSGVNSVYMGGQLAKTPSFAYQAGLEEIVNIRITSNYSYGDISLNSTMIRYSNSGIWTAWEDIGFSPTIPYVQYPSPTQVAQTDYALNTEEPYESYELKFNITVPVSTFNKQYILYFTSIDDPNINFDPLTASSSIPEPMSVMLIASGVASLLIKRRK</sequence>
<protein>
    <recommendedName>
        <fullName evidence="4">PEP-CTERM sorting domain-containing protein</fullName>
    </recommendedName>
</protein>
<evidence type="ECO:0000313" key="2">
    <source>
        <dbReference type="EMBL" id="RJP61393.1"/>
    </source>
</evidence>
<evidence type="ECO:0000313" key="3">
    <source>
        <dbReference type="Proteomes" id="UP000266426"/>
    </source>
</evidence>
<feature type="signal peptide" evidence="1">
    <location>
        <begin position="1"/>
        <end position="22"/>
    </location>
</feature>
<accession>A0A3A4REZ6</accession>
<dbReference type="EMBL" id="QZJZ01000013">
    <property type="protein sequence ID" value="RJP61393.1"/>
    <property type="molecule type" value="Genomic_DNA"/>
</dbReference>
<organism evidence="2 3">
    <name type="scientific">Candidatus Auribacter fodinae</name>
    <dbReference type="NCBI Taxonomy" id="2093366"/>
    <lineage>
        <taxon>Bacteria</taxon>
        <taxon>Pseudomonadati</taxon>
        <taxon>Candidatus Auribacterota</taxon>
        <taxon>Candidatus Auribacteria</taxon>
        <taxon>Candidatus Auribacterales</taxon>
        <taxon>Candidatus Auribacteraceae</taxon>
        <taxon>Candidatus Auribacter</taxon>
    </lineage>
</organism>
<gene>
    <name evidence="2" type="ORF">C4541_01965</name>
</gene>
<name>A0A3A4REZ6_9BACT</name>
<evidence type="ECO:0008006" key="4">
    <source>
        <dbReference type="Google" id="ProtNLM"/>
    </source>
</evidence>
<keyword evidence="1" id="KW-0732">Signal</keyword>
<feature type="chain" id="PRO_5017279216" description="PEP-CTERM sorting domain-containing protein" evidence="1">
    <location>
        <begin position="23"/>
        <end position="235"/>
    </location>
</feature>
<reference evidence="2 3" key="1">
    <citation type="journal article" date="2017" name="ISME J.">
        <title>Energy and carbon metabolisms in a deep terrestrial subsurface fluid microbial community.</title>
        <authorList>
            <person name="Momper L."/>
            <person name="Jungbluth S.P."/>
            <person name="Lee M.D."/>
            <person name="Amend J.P."/>
        </authorList>
    </citation>
    <scope>NUCLEOTIDE SEQUENCE [LARGE SCALE GENOMIC DNA]</scope>
    <source>
        <strain evidence="2">SURF_26</strain>
    </source>
</reference>
<dbReference type="AlphaFoldDB" id="A0A3A4REZ6"/>
<evidence type="ECO:0000256" key="1">
    <source>
        <dbReference type="SAM" id="SignalP"/>
    </source>
</evidence>